<evidence type="ECO:0000313" key="2">
    <source>
        <dbReference type="Proteomes" id="UP001434737"/>
    </source>
</evidence>
<dbReference type="EMBL" id="CP145316">
    <property type="protein sequence ID" value="XAM19117.1"/>
    <property type="molecule type" value="Genomic_DNA"/>
</dbReference>
<name>A0ABZ3F7F3_9HELI</name>
<reference evidence="1 2" key="1">
    <citation type="submission" date="2024-02" db="EMBL/GenBank/DDBJ databases">
        <title>Genome and pathogenicity analysis of Helicobacter mastomyrinus isolated from mice.</title>
        <authorList>
            <person name="Zhu L."/>
        </authorList>
    </citation>
    <scope>NUCLEOTIDE SEQUENCE [LARGE SCALE GENOMIC DNA]</scope>
    <source>
        <strain evidence="1 2">Hm-17</strain>
    </source>
</reference>
<protein>
    <submittedName>
        <fullName evidence="1">Uncharacterized protein</fullName>
    </submittedName>
</protein>
<keyword evidence="2" id="KW-1185">Reference proteome</keyword>
<sequence>MNSYEGTTRVVQGELELTNSGKLTQSNAYAERSGIFVPTGGEISHNAYAINGSTITLNVSSTSSSILTTDKVGGILLGQGSISNANKKY</sequence>
<gene>
    <name evidence="1" type="ORF">V3I05_05560</name>
</gene>
<evidence type="ECO:0000313" key="1">
    <source>
        <dbReference type="EMBL" id="XAM19117.1"/>
    </source>
</evidence>
<organism evidence="1 2">
    <name type="scientific">Helicobacter mastomyrinus</name>
    <dbReference type="NCBI Taxonomy" id="287948"/>
    <lineage>
        <taxon>Bacteria</taxon>
        <taxon>Pseudomonadati</taxon>
        <taxon>Campylobacterota</taxon>
        <taxon>Epsilonproteobacteria</taxon>
        <taxon>Campylobacterales</taxon>
        <taxon>Helicobacteraceae</taxon>
        <taxon>Helicobacter</taxon>
    </lineage>
</organism>
<dbReference type="Proteomes" id="UP001434737">
    <property type="component" value="Chromosome"/>
</dbReference>
<accession>A0ABZ3F7F3</accession>
<proteinExistence type="predicted"/>